<keyword evidence="4" id="KW-1185">Reference proteome</keyword>
<evidence type="ECO:0000313" key="4">
    <source>
        <dbReference type="Proteomes" id="UP001162836"/>
    </source>
</evidence>
<dbReference type="InterPro" id="IPR001296">
    <property type="entry name" value="Glyco_trans_1"/>
</dbReference>
<proteinExistence type="predicted"/>
<organism evidence="3 4">
    <name type="scientific">Neobacillus sedimentimangrovi</name>
    <dbReference type="NCBI Taxonomy" id="2699460"/>
    <lineage>
        <taxon>Bacteria</taxon>
        <taxon>Bacillati</taxon>
        <taxon>Bacillota</taxon>
        <taxon>Bacilli</taxon>
        <taxon>Bacillales</taxon>
        <taxon>Bacillaceae</taxon>
        <taxon>Neobacillus</taxon>
    </lineage>
</organism>
<protein>
    <submittedName>
        <fullName evidence="3">Glycosyltransferase family 4 protein</fullName>
    </submittedName>
</protein>
<gene>
    <name evidence="3" type="ORF">LRS37_03790</name>
</gene>
<dbReference type="SUPFAM" id="SSF53756">
    <property type="entry name" value="UDP-Glycosyltransferase/glycogen phosphorylase"/>
    <property type="match status" value="1"/>
</dbReference>
<evidence type="ECO:0000259" key="2">
    <source>
        <dbReference type="Pfam" id="PF13439"/>
    </source>
</evidence>
<name>A0ABS8QFR2_9BACI</name>
<reference evidence="3 4" key="1">
    <citation type="journal article" date="2023" name="Antonie Van Leeuwenhoek">
        <title>Unveiling the genomic potential of a novel thermostable glycoside hydrolases producing Neobacillus sedimentimangrovi UE25.</title>
        <authorList>
            <person name="Ejaz U."/>
            <person name="Saleem F."/>
            <person name="Rashid R."/>
            <person name="Hasan K.A."/>
            <person name="Syed M.N."/>
            <person name="Sohail M."/>
        </authorList>
    </citation>
    <scope>NUCLEOTIDE SEQUENCE [LARGE SCALE GENOMIC DNA]</scope>
    <source>
        <strain evidence="3 4">UE25</strain>
    </source>
</reference>
<dbReference type="RefSeq" id="WP_051968209.1">
    <property type="nucleotide sequence ID" value="NZ_JAJODE010000006.1"/>
</dbReference>
<feature type="domain" description="Glycosyltransferase subfamily 4-like N-terminal" evidence="2">
    <location>
        <begin position="36"/>
        <end position="159"/>
    </location>
</feature>
<sequence>MKIFLISNMYPNKEYPNFGIFVKNTEEILKNQGWVIDKAVLHKSQGKAKKLFAYLLYYLKILIKGLFGKYDAIYIHFASVHNALPLIFLKKIRSNLNIITNVHGSDVVPQVASQEKYMPYVKKLLEISTVIITPSYAYKRLVAEKYGVGEAKIKVFPSGGVNKNIFYQKENKLKVFEELKLNPNLKYIGYVGRIDVGKGWEIVLSAVKKLKDLGYFQDWKLIVAGKGSQQKDYERLVAELELENDIVYFPILPQEKLRGIYNCLEVFCFPTRAESLGLVGLEAMACGVPVIGSKVGGLLDYIRNGENGLFFEVGNDEDLKNKLIQFMTMDDQQKARMQKEALKTAEEYEAEAVKPQLIEIFKGYQRSVNHGN</sequence>
<feature type="domain" description="Glycosyl transferase family 1" evidence="1">
    <location>
        <begin position="175"/>
        <end position="341"/>
    </location>
</feature>
<evidence type="ECO:0000313" key="3">
    <source>
        <dbReference type="EMBL" id="MCD4838001.1"/>
    </source>
</evidence>
<dbReference type="CDD" id="cd03801">
    <property type="entry name" value="GT4_PimA-like"/>
    <property type="match status" value="1"/>
</dbReference>
<dbReference type="Pfam" id="PF00534">
    <property type="entry name" value="Glycos_transf_1"/>
    <property type="match status" value="1"/>
</dbReference>
<dbReference type="Proteomes" id="UP001162836">
    <property type="component" value="Unassembled WGS sequence"/>
</dbReference>
<dbReference type="InterPro" id="IPR028098">
    <property type="entry name" value="Glyco_trans_4-like_N"/>
</dbReference>
<accession>A0ABS8QFR2</accession>
<comment type="caution">
    <text evidence="3">The sequence shown here is derived from an EMBL/GenBank/DDBJ whole genome shotgun (WGS) entry which is preliminary data.</text>
</comment>
<dbReference type="Gene3D" id="3.40.50.2000">
    <property type="entry name" value="Glycogen Phosphorylase B"/>
    <property type="match status" value="2"/>
</dbReference>
<dbReference type="InterPro" id="IPR050194">
    <property type="entry name" value="Glycosyltransferase_grp1"/>
</dbReference>
<dbReference type="EMBL" id="JAJODE010000006">
    <property type="protein sequence ID" value="MCD4838001.1"/>
    <property type="molecule type" value="Genomic_DNA"/>
</dbReference>
<dbReference type="PANTHER" id="PTHR45947:SF3">
    <property type="entry name" value="SULFOQUINOVOSYL TRANSFERASE SQD2"/>
    <property type="match status" value="1"/>
</dbReference>
<dbReference type="Pfam" id="PF13439">
    <property type="entry name" value="Glyco_transf_4"/>
    <property type="match status" value="1"/>
</dbReference>
<dbReference type="PANTHER" id="PTHR45947">
    <property type="entry name" value="SULFOQUINOVOSYL TRANSFERASE SQD2"/>
    <property type="match status" value="1"/>
</dbReference>
<evidence type="ECO:0000259" key="1">
    <source>
        <dbReference type="Pfam" id="PF00534"/>
    </source>
</evidence>